<evidence type="ECO:0000259" key="1">
    <source>
        <dbReference type="Pfam" id="PF10536"/>
    </source>
</evidence>
<dbReference type="PANTHER" id="PTHR46033:SF8">
    <property type="entry name" value="PROTEIN MAINTENANCE OF MERISTEMS-LIKE"/>
    <property type="match status" value="1"/>
</dbReference>
<name>A0A445E2D7_ARAHY</name>
<comment type="caution">
    <text evidence="2">The sequence shown here is derived from an EMBL/GenBank/DDBJ whole genome shotgun (WGS) entry which is preliminary data.</text>
</comment>
<reference evidence="2 3" key="1">
    <citation type="submission" date="2019-01" db="EMBL/GenBank/DDBJ databases">
        <title>Sequencing of cultivated peanut Arachis hypogaea provides insights into genome evolution and oil improvement.</title>
        <authorList>
            <person name="Chen X."/>
        </authorList>
    </citation>
    <scope>NUCLEOTIDE SEQUENCE [LARGE SCALE GENOMIC DNA]</scope>
    <source>
        <strain evidence="3">cv. Fuhuasheng</strain>
        <tissue evidence="2">Leaves</tissue>
    </source>
</reference>
<proteinExistence type="predicted"/>
<sequence length="236" mass="28014">MITTFVERWLPDTHTFHLSWSEATITLQDMAYHLGLHAHGNPVGDASVTSIPRMDNPETLRKYARCYIMLPIRGYLMTDKSNNLVHLRWFPLLEDFGRCLALSWGSAMLAWTYQLVGLQQQSRDQHKARVLRWRVSIDKLRFDERSYDDPALQALYPHWFVEEEEWGTWMSVIPVSLFASMLCSFTRLLTSTVRGEDVWWPDRHHDWYDGWCSRFDPGHRISILHMFDTRPTQEYY</sequence>
<dbReference type="EMBL" id="SDMP01000003">
    <property type="protein sequence ID" value="RYR69571.1"/>
    <property type="molecule type" value="Genomic_DNA"/>
</dbReference>
<dbReference type="STRING" id="3818.A0A445E2D7"/>
<dbReference type="AlphaFoldDB" id="A0A445E2D7"/>
<feature type="domain" description="Aminotransferase-like plant mobile" evidence="1">
    <location>
        <begin position="1"/>
        <end position="48"/>
    </location>
</feature>
<dbReference type="PANTHER" id="PTHR46033">
    <property type="entry name" value="PROTEIN MAIN-LIKE 2"/>
    <property type="match status" value="1"/>
</dbReference>
<dbReference type="GO" id="GO:0010073">
    <property type="term" value="P:meristem maintenance"/>
    <property type="evidence" value="ECO:0007669"/>
    <property type="project" value="InterPro"/>
</dbReference>
<dbReference type="InterPro" id="IPR044824">
    <property type="entry name" value="MAIN-like"/>
</dbReference>
<dbReference type="InterPro" id="IPR019557">
    <property type="entry name" value="AminoTfrase-like_pln_mobile"/>
</dbReference>
<gene>
    <name evidence="2" type="ORF">Ahy_A03g016121</name>
</gene>
<protein>
    <recommendedName>
        <fullName evidence="1">Aminotransferase-like plant mobile domain-containing protein</fullName>
    </recommendedName>
</protein>
<dbReference type="Pfam" id="PF10536">
    <property type="entry name" value="PMD"/>
    <property type="match status" value="1"/>
</dbReference>
<evidence type="ECO:0000313" key="2">
    <source>
        <dbReference type="EMBL" id="RYR69571.1"/>
    </source>
</evidence>
<evidence type="ECO:0000313" key="3">
    <source>
        <dbReference type="Proteomes" id="UP000289738"/>
    </source>
</evidence>
<organism evidence="2 3">
    <name type="scientific">Arachis hypogaea</name>
    <name type="common">Peanut</name>
    <dbReference type="NCBI Taxonomy" id="3818"/>
    <lineage>
        <taxon>Eukaryota</taxon>
        <taxon>Viridiplantae</taxon>
        <taxon>Streptophyta</taxon>
        <taxon>Embryophyta</taxon>
        <taxon>Tracheophyta</taxon>
        <taxon>Spermatophyta</taxon>
        <taxon>Magnoliopsida</taxon>
        <taxon>eudicotyledons</taxon>
        <taxon>Gunneridae</taxon>
        <taxon>Pentapetalae</taxon>
        <taxon>rosids</taxon>
        <taxon>fabids</taxon>
        <taxon>Fabales</taxon>
        <taxon>Fabaceae</taxon>
        <taxon>Papilionoideae</taxon>
        <taxon>50 kb inversion clade</taxon>
        <taxon>dalbergioids sensu lato</taxon>
        <taxon>Dalbergieae</taxon>
        <taxon>Pterocarpus clade</taxon>
        <taxon>Arachis</taxon>
    </lineage>
</organism>
<accession>A0A445E2D7</accession>
<dbReference type="Proteomes" id="UP000289738">
    <property type="component" value="Chromosome A03"/>
</dbReference>
<keyword evidence="3" id="KW-1185">Reference proteome</keyword>